<sequence length="140" mass="16029">MALTFEDTHNMIAFLTKLGASEGFHQIIDFLNVSSIKYALTVNPNIYVSVIKQFWSSVTVKKVNDVSRLQALVDRKKVIISEATIRGALRLAYEEGIECLPNEEIFTELARMGYEKPSTKLTFYKAFFSSQWKFLIHTIL</sequence>
<evidence type="ECO:0008006" key="2">
    <source>
        <dbReference type="Google" id="ProtNLM"/>
    </source>
</evidence>
<proteinExistence type="predicted"/>
<protein>
    <recommendedName>
        <fullName evidence="2">Xylulose kinase-1</fullName>
    </recommendedName>
</protein>
<organism evidence="1">
    <name type="scientific">Tanacetum cinerariifolium</name>
    <name type="common">Dalmatian daisy</name>
    <name type="synonym">Chrysanthemum cinerariifolium</name>
    <dbReference type="NCBI Taxonomy" id="118510"/>
    <lineage>
        <taxon>Eukaryota</taxon>
        <taxon>Viridiplantae</taxon>
        <taxon>Streptophyta</taxon>
        <taxon>Embryophyta</taxon>
        <taxon>Tracheophyta</taxon>
        <taxon>Spermatophyta</taxon>
        <taxon>Magnoliopsida</taxon>
        <taxon>eudicotyledons</taxon>
        <taxon>Gunneridae</taxon>
        <taxon>Pentapetalae</taxon>
        <taxon>asterids</taxon>
        <taxon>campanulids</taxon>
        <taxon>Asterales</taxon>
        <taxon>Asteraceae</taxon>
        <taxon>Asteroideae</taxon>
        <taxon>Anthemideae</taxon>
        <taxon>Anthemidinae</taxon>
        <taxon>Tanacetum</taxon>
    </lineage>
</organism>
<accession>A0A699K5Q5</accession>
<dbReference type="EMBL" id="BKCJ010472233">
    <property type="protein sequence ID" value="GFA70498.1"/>
    <property type="molecule type" value="Genomic_DNA"/>
</dbReference>
<gene>
    <name evidence="1" type="ORF">Tci_642470</name>
</gene>
<reference evidence="1" key="1">
    <citation type="journal article" date="2019" name="Sci. Rep.">
        <title>Draft genome of Tanacetum cinerariifolium, the natural source of mosquito coil.</title>
        <authorList>
            <person name="Yamashiro T."/>
            <person name="Shiraishi A."/>
            <person name="Satake H."/>
            <person name="Nakayama K."/>
        </authorList>
    </citation>
    <scope>NUCLEOTIDE SEQUENCE</scope>
</reference>
<evidence type="ECO:0000313" key="1">
    <source>
        <dbReference type="EMBL" id="GFA70498.1"/>
    </source>
</evidence>
<dbReference type="AlphaFoldDB" id="A0A699K5Q5"/>
<name>A0A699K5Q5_TANCI</name>
<comment type="caution">
    <text evidence="1">The sequence shown here is derived from an EMBL/GenBank/DDBJ whole genome shotgun (WGS) entry which is preliminary data.</text>
</comment>